<keyword evidence="4" id="KW-1185">Reference proteome</keyword>
<feature type="domain" description="Acyltransferase 3" evidence="2">
    <location>
        <begin position="16"/>
        <end position="316"/>
    </location>
</feature>
<proteinExistence type="predicted"/>
<evidence type="ECO:0000259" key="2">
    <source>
        <dbReference type="Pfam" id="PF01757"/>
    </source>
</evidence>
<feature type="transmembrane region" description="Helical" evidence="1">
    <location>
        <begin position="60"/>
        <end position="79"/>
    </location>
</feature>
<comment type="caution">
    <text evidence="3">The sequence shown here is derived from an EMBL/GenBank/DDBJ whole genome shotgun (WGS) entry which is preliminary data.</text>
</comment>
<dbReference type="EMBL" id="RJJR01000026">
    <property type="protein sequence ID" value="RNI32182.1"/>
    <property type="molecule type" value="Genomic_DNA"/>
</dbReference>
<dbReference type="PANTHER" id="PTHR23028">
    <property type="entry name" value="ACETYLTRANSFERASE"/>
    <property type="match status" value="1"/>
</dbReference>
<keyword evidence="1" id="KW-1133">Transmembrane helix</keyword>
<dbReference type="GO" id="GO:0016020">
    <property type="term" value="C:membrane"/>
    <property type="evidence" value="ECO:0007669"/>
    <property type="project" value="TreeGrafter"/>
</dbReference>
<feature type="transmembrane region" description="Helical" evidence="1">
    <location>
        <begin position="163"/>
        <end position="183"/>
    </location>
</feature>
<keyword evidence="1" id="KW-0472">Membrane</keyword>
<protein>
    <submittedName>
        <fullName evidence="3">Acyltransferase</fullName>
    </submittedName>
</protein>
<keyword evidence="3" id="KW-0012">Acyltransferase</keyword>
<dbReference type="GO" id="GO:0016747">
    <property type="term" value="F:acyltransferase activity, transferring groups other than amino-acyl groups"/>
    <property type="evidence" value="ECO:0007669"/>
    <property type="project" value="InterPro"/>
</dbReference>
<feature type="transmembrane region" description="Helical" evidence="1">
    <location>
        <begin position="20"/>
        <end position="39"/>
    </location>
</feature>
<dbReference type="Pfam" id="PF01757">
    <property type="entry name" value="Acyl_transf_3"/>
    <property type="match status" value="1"/>
</dbReference>
<gene>
    <name evidence="3" type="ORF">EFY79_20325</name>
</gene>
<name>A0A3M9N2Z1_9BACT</name>
<reference evidence="3 4" key="1">
    <citation type="submission" date="2018-11" db="EMBL/GenBank/DDBJ databases">
        <title>Draft genome sequence of Ferruginibacter sp. BO-59.</title>
        <authorList>
            <person name="Im W.T."/>
        </authorList>
    </citation>
    <scope>NUCLEOTIDE SEQUENCE [LARGE SCALE GENOMIC DNA]</scope>
    <source>
        <strain evidence="3 4">BO-59</strain>
    </source>
</reference>
<sequence>MVLLDHFVNIIGSKVSGGFYGVNLFFVLSGFLITSILLAEKDQRFRSAYTKFLGRRVLRIFPIYYMVIAFLILVNAKGIQQNLSTLLTYTYNYQVGQTNQWETLYSPYWSLSVEEQFYILFPIIVLLIKQYRGLLLGIFLTIVLVGYGQVFLNIFGIQKYNYVGLPTNMSYLSLGAIGALAINKEKLPNSFFTNKYVELLTWAILIFALTSHNWNLKRVVCPLANLYLVIKASAFKFNSKFVDKFLTNSRIIYVGRISYGIYLYHLIVAYFFTKYLFDPVWLKIPFNSFGRFYKLQYNSWVIKFPIVTLLTIIVAGLSFKFIETPILKLKDKYFKY</sequence>
<accession>A0A3M9N2Z1</accession>
<keyword evidence="1" id="KW-0812">Transmembrane</keyword>
<feature type="transmembrane region" description="Helical" evidence="1">
    <location>
        <begin position="297"/>
        <end position="322"/>
    </location>
</feature>
<feature type="transmembrane region" description="Helical" evidence="1">
    <location>
        <begin position="195"/>
        <end position="214"/>
    </location>
</feature>
<dbReference type="AlphaFoldDB" id="A0A3M9N2Z1"/>
<evidence type="ECO:0000313" key="4">
    <source>
        <dbReference type="Proteomes" id="UP000267223"/>
    </source>
</evidence>
<feature type="transmembrane region" description="Helical" evidence="1">
    <location>
        <begin position="259"/>
        <end position="277"/>
    </location>
</feature>
<organism evidence="3 4">
    <name type="scientific">Hanamia caeni</name>
    <dbReference type="NCBI Taxonomy" id="2294116"/>
    <lineage>
        <taxon>Bacteria</taxon>
        <taxon>Pseudomonadati</taxon>
        <taxon>Bacteroidota</taxon>
        <taxon>Chitinophagia</taxon>
        <taxon>Chitinophagales</taxon>
        <taxon>Chitinophagaceae</taxon>
        <taxon>Hanamia</taxon>
    </lineage>
</organism>
<dbReference type="InterPro" id="IPR002656">
    <property type="entry name" value="Acyl_transf_3_dom"/>
</dbReference>
<dbReference type="InterPro" id="IPR050879">
    <property type="entry name" value="Acyltransferase_3"/>
</dbReference>
<feature type="transmembrane region" description="Helical" evidence="1">
    <location>
        <begin position="135"/>
        <end position="157"/>
    </location>
</feature>
<dbReference type="GO" id="GO:0009103">
    <property type="term" value="P:lipopolysaccharide biosynthetic process"/>
    <property type="evidence" value="ECO:0007669"/>
    <property type="project" value="TreeGrafter"/>
</dbReference>
<dbReference type="Proteomes" id="UP000267223">
    <property type="component" value="Unassembled WGS sequence"/>
</dbReference>
<evidence type="ECO:0000313" key="3">
    <source>
        <dbReference type="EMBL" id="RNI32182.1"/>
    </source>
</evidence>
<keyword evidence="3" id="KW-0808">Transferase</keyword>
<dbReference type="PANTHER" id="PTHR23028:SF53">
    <property type="entry name" value="ACYL_TRANSF_3 DOMAIN-CONTAINING PROTEIN"/>
    <property type="match status" value="1"/>
</dbReference>
<evidence type="ECO:0000256" key="1">
    <source>
        <dbReference type="SAM" id="Phobius"/>
    </source>
</evidence>